<evidence type="ECO:0000313" key="2">
    <source>
        <dbReference type="EMBL" id="EEC03841.1"/>
    </source>
</evidence>
<organism>
    <name type="scientific">Ixodes scapularis</name>
    <name type="common">Black-legged tick</name>
    <name type="synonym">Deer tick</name>
    <dbReference type="NCBI Taxonomy" id="6945"/>
    <lineage>
        <taxon>Eukaryota</taxon>
        <taxon>Metazoa</taxon>
        <taxon>Ecdysozoa</taxon>
        <taxon>Arthropoda</taxon>
        <taxon>Chelicerata</taxon>
        <taxon>Arachnida</taxon>
        <taxon>Acari</taxon>
        <taxon>Parasitiformes</taxon>
        <taxon>Ixodida</taxon>
        <taxon>Ixodoidea</taxon>
        <taxon>Ixodidae</taxon>
        <taxon>Ixodinae</taxon>
        <taxon>Ixodes</taxon>
    </lineage>
</organism>
<dbReference type="HOGENOM" id="CLU_710344_0_0_1"/>
<sequence>MRRQPDLLDAALQASRTSLDPGSIPNGAVTTARAESKAPSPSAFAAAGLPRPSVGGLSPMAQPPPPAEERLLPNGNVCHFAGCGCADGVSGEIRAALKECVPPSPQPLKSLLKRPSTARPRRGSRVRFSDTLTVFSEDYPEAQLYVIRTAELTFAEVCSMYEPPPEYRDLPPFDPPDGYRDDAYLLPFLKEARAAAAAARAAAAAANGNNHSAVPQGTAAGAPASQPALQGPAAGPQQVKVAERPPPPPPPPRPAFINSRATVREDARLPPPPPPVRLEITPVETKLKVDVAEADSTRTEENLDKSSTPAAEAEDVKTVVVVSEEEGRSEDEDPAVIVEDEDEAILLELKKQLEHLRRGPYSRPEEENRAAELHCSGFDSWVEEERTFV</sequence>
<feature type="compositionally biased region" description="Acidic residues" evidence="1">
    <location>
        <begin position="323"/>
        <end position="335"/>
    </location>
</feature>
<feature type="region of interest" description="Disordered" evidence="1">
    <location>
        <begin position="289"/>
        <end position="335"/>
    </location>
</feature>
<feature type="compositionally biased region" description="Basic and acidic residues" evidence="1">
    <location>
        <begin position="289"/>
        <end position="304"/>
    </location>
</feature>
<keyword evidence="4" id="KW-1185">Reference proteome</keyword>
<accession>B7PB69</accession>
<dbReference type="PANTHER" id="PTHR45691">
    <property type="entry name" value="PROTEIN DIAPHANOUS"/>
    <property type="match status" value="1"/>
</dbReference>
<dbReference type="InterPro" id="IPR051412">
    <property type="entry name" value="Formin_Homology_Diaphanous_sf"/>
</dbReference>
<dbReference type="PANTHER" id="PTHR45691:SF6">
    <property type="entry name" value="PROTEIN DIAPHANOUS"/>
    <property type="match status" value="1"/>
</dbReference>
<dbReference type="EMBL" id="ABJB010962926">
    <property type="status" value="NOT_ANNOTATED_CDS"/>
    <property type="molecule type" value="Genomic_DNA"/>
</dbReference>
<dbReference type="EMBL" id="ABJB010164345">
    <property type="status" value="NOT_ANNOTATED_CDS"/>
    <property type="molecule type" value="Genomic_DNA"/>
</dbReference>
<dbReference type="EMBL" id="DS674687">
    <property type="protein sequence ID" value="EEC03841.1"/>
    <property type="molecule type" value="Genomic_DNA"/>
</dbReference>
<gene>
    <name evidence="2" type="ORF">IscW_ISCW017231</name>
</gene>
<proteinExistence type="predicted"/>
<name>B7PB69_IXOSC</name>
<feature type="compositionally biased region" description="Low complexity" evidence="1">
    <location>
        <begin position="37"/>
        <end position="50"/>
    </location>
</feature>
<dbReference type="InParanoid" id="B7PB69"/>
<dbReference type="AlphaFoldDB" id="B7PB69"/>
<dbReference type="VEuPathDB" id="VectorBase:ISCI017231"/>
<feature type="region of interest" description="Disordered" evidence="1">
    <location>
        <begin position="14"/>
        <end position="67"/>
    </location>
</feature>
<feature type="region of interest" description="Disordered" evidence="1">
    <location>
        <begin position="209"/>
        <end position="257"/>
    </location>
</feature>
<evidence type="ECO:0000313" key="4">
    <source>
        <dbReference type="Proteomes" id="UP000001555"/>
    </source>
</evidence>
<dbReference type="VEuPathDB" id="VectorBase:ISCW017231"/>
<evidence type="ECO:0000256" key="1">
    <source>
        <dbReference type="SAM" id="MobiDB-lite"/>
    </source>
</evidence>
<reference evidence="3" key="2">
    <citation type="submission" date="2020-05" db="UniProtKB">
        <authorList>
            <consortium name="EnsemblMetazoa"/>
        </authorList>
    </citation>
    <scope>IDENTIFICATION</scope>
    <source>
        <strain evidence="3">wikel</strain>
    </source>
</reference>
<reference evidence="2 4" key="1">
    <citation type="submission" date="2008-03" db="EMBL/GenBank/DDBJ databases">
        <title>Annotation of Ixodes scapularis.</title>
        <authorList>
            <consortium name="Ixodes scapularis Genome Project Consortium"/>
            <person name="Caler E."/>
            <person name="Hannick L.I."/>
            <person name="Bidwell S."/>
            <person name="Joardar V."/>
            <person name="Thiagarajan M."/>
            <person name="Amedeo P."/>
            <person name="Galinsky K.J."/>
            <person name="Schobel S."/>
            <person name="Inman J."/>
            <person name="Hostetler J."/>
            <person name="Miller J."/>
            <person name="Hammond M."/>
            <person name="Megy K."/>
            <person name="Lawson D."/>
            <person name="Kodira C."/>
            <person name="Sutton G."/>
            <person name="Meyer J."/>
            <person name="Hill C.A."/>
            <person name="Birren B."/>
            <person name="Nene V."/>
            <person name="Collins F."/>
            <person name="Alarcon-Chaidez F."/>
            <person name="Wikel S."/>
            <person name="Strausberg R."/>
        </authorList>
    </citation>
    <scope>NUCLEOTIDE SEQUENCE [LARGE SCALE GENOMIC DNA]</scope>
    <source>
        <strain evidence="4">Wikel</strain>
        <strain evidence="2">Wikel colony</strain>
    </source>
</reference>
<feature type="compositionally biased region" description="Pro residues" evidence="1">
    <location>
        <begin position="244"/>
        <end position="254"/>
    </location>
</feature>
<evidence type="ECO:0000313" key="3">
    <source>
        <dbReference type="EnsemblMetazoa" id="ISCW017231-PA"/>
    </source>
</evidence>
<dbReference type="PaxDb" id="6945-B7PB69"/>
<protein>
    <submittedName>
        <fullName evidence="2 3">Uncharacterized protein</fullName>
    </submittedName>
</protein>
<dbReference type="EnsemblMetazoa" id="ISCW017231-RA">
    <property type="protein sequence ID" value="ISCW017231-PA"/>
    <property type="gene ID" value="ISCW017231"/>
</dbReference>
<dbReference type="Proteomes" id="UP000001555">
    <property type="component" value="Unassembled WGS sequence"/>
</dbReference>